<evidence type="ECO:0000256" key="1">
    <source>
        <dbReference type="SAM" id="MobiDB-lite"/>
    </source>
</evidence>
<feature type="region of interest" description="Disordered" evidence="1">
    <location>
        <begin position="44"/>
        <end position="88"/>
    </location>
</feature>
<keyword evidence="3" id="KW-1185">Reference proteome</keyword>
<evidence type="ECO:0000313" key="2">
    <source>
        <dbReference type="EMBL" id="EUA91884.1"/>
    </source>
</evidence>
<organism evidence="2 3">
    <name type="scientific">Mycobacterium ulcerans str. Harvey</name>
    <dbReference type="NCBI Taxonomy" id="1299332"/>
    <lineage>
        <taxon>Bacteria</taxon>
        <taxon>Bacillati</taxon>
        <taxon>Actinomycetota</taxon>
        <taxon>Actinomycetes</taxon>
        <taxon>Mycobacteriales</taxon>
        <taxon>Mycobacteriaceae</taxon>
        <taxon>Mycobacterium</taxon>
        <taxon>Mycobacterium ulcerans group</taxon>
    </lineage>
</organism>
<keyword evidence="2" id="KW-0472">Membrane</keyword>
<proteinExistence type="predicted"/>
<evidence type="ECO:0000313" key="3">
    <source>
        <dbReference type="Proteomes" id="UP000020681"/>
    </source>
</evidence>
<comment type="caution">
    <text evidence="2">The sequence shown here is derived from an EMBL/GenBank/DDBJ whole genome shotgun (WGS) entry which is preliminary data.</text>
</comment>
<dbReference type="EMBL" id="JAOL01000085">
    <property type="protein sequence ID" value="EUA91884.1"/>
    <property type="molecule type" value="Genomic_DNA"/>
</dbReference>
<reference evidence="2 3" key="1">
    <citation type="submission" date="2014-01" db="EMBL/GenBank/DDBJ databases">
        <authorList>
            <person name="Dobos K."/>
            <person name="Lenaerts A."/>
            <person name="Ordway D."/>
            <person name="DeGroote M.A."/>
            <person name="Parker T."/>
            <person name="Sizemore C."/>
            <person name="Tallon L.J."/>
            <person name="Sadzewicz L.K."/>
            <person name="Sengamalay N."/>
            <person name="Fraser C.M."/>
            <person name="Hine E."/>
            <person name="Shefchek K.A."/>
            <person name="Das S.P."/>
            <person name="Tettelin H."/>
        </authorList>
    </citation>
    <scope>NUCLEOTIDE SEQUENCE [LARGE SCALE GENOMIC DNA]</scope>
    <source>
        <strain evidence="2 3">Harvey</strain>
    </source>
</reference>
<keyword evidence="2" id="KW-0812">Transmembrane</keyword>
<gene>
    <name evidence="2" type="ORF">I551_1767</name>
</gene>
<name>A0ABP3ALI4_MYCUL</name>
<feature type="compositionally biased region" description="Polar residues" evidence="1">
    <location>
        <begin position="51"/>
        <end position="75"/>
    </location>
</feature>
<sequence>MRFWTAPVVIILALMSALAALYLGGILNPTTNLRQFPIALVNEDAGPPASRLSTASSPDWTRTNSMSGWSTTNRPSGCWTGPRSTARR</sequence>
<accession>A0ABP3ALI4</accession>
<dbReference type="Proteomes" id="UP000020681">
    <property type="component" value="Unassembled WGS sequence"/>
</dbReference>
<protein>
    <submittedName>
        <fullName evidence="2">Conserved transmembrane domain protein</fullName>
    </submittedName>
</protein>